<dbReference type="RefSeq" id="WP_136969421.1">
    <property type="nucleotide sequence ID" value="NZ_JARZHI010000007.1"/>
</dbReference>
<evidence type="ECO:0000313" key="1">
    <source>
        <dbReference type="EMBL" id="MDI1430170.1"/>
    </source>
</evidence>
<dbReference type="InterPro" id="IPR016024">
    <property type="entry name" value="ARM-type_fold"/>
</dbReference>
<dbReference type="InterPro" id="IPR011989">
    <property type="entry name" value="ARM-like"/>
</dbReference>
<accession>A0ABT6NPC3</accession>
<dbReference type="Proteomes" id="UP001160301">
    <property type="component" value="Unassembled WGS sequence"/>
</dbReference>
<dbReference type="SMART" id="SM00567">
    <property type="entry name" value="EZ_HEAT"/>
    <property type="match status" value="2"/>
</dbReference>
<sequence length="212" mass="22647">MIDPVTADLAACVQALRADPILTENTLGMMEFCRGLLSRGESGLALVRAVVRDSSYKARLRACAARVLSPHLEPADVEHTCSLLLSGKPMTRYTAAVALCRTASPASVDALIEALDDDELIAGMYWGLHVSDVAALALTRIGGAGQPALAAWGERRRQELHHPSSRLVAACALARVGDAQGHAVLEELVATQNDYMASDVLEALREGRETYL</sequence>
<comment type="caution">
    <text evidence="1">The sequence shown here is derived from an EMBL/GenBank/DDBJ whole genome shotgun (WGS) entry which is preliminary data.</text>
</comment>
<dbReference type="EMBL" id="JARZHI010000007">
    <property type="protein sequence ID" value="MDI1430170.1"/>
    <property type="molecule type" value="Genomic_DNA"/>
</dbReference>
<protein>
    <recommendedName>
        <fullName evidence="3">HEAT repeat domain-containing protein</fullName>
    </recommendedName>
</protein>
<gene>
    <name evidence="1" type="ORF">QHF89_11710</name>
</gene>
<dbReference type="Pfam" id="PF03130">
    <property type="entry name" value="HEAT_PBS"/>
    <property type="match status" value="1"/>
</dbReference>
<keyword evidence="2" id="KW-1185">Reference proteome</keyword>
<dbReference type="SUPFAM" id="SSF48371">
    <property type="entry name" value="ARM repeat"/>
    <property type="match status" value="1"/>
</dbReference>
<reference evidence="1 2" key="1">
    <citation type="submission" date="2023-04" db="EMBL/GenBank/DDBJ databases">
        <title>The genome sequence of Polyangium sorediatum DSM14670.</title>
        <authorList>
            <person name="Zhang X."/>
        </authorList>
    </citation>
    <scope>NUCLEOTIDE SEQUENCE [LARGE SCALE GENOMIC DNA]</scope>
    <source>
        <strain evidence="1 2">DSM 14670</strain>
    </source>
</reference>
<evidence type="ECO:0000313" key="2">
    <source>
        <dbReference type="Proteomes" id="UP001160301"/>
    </source>
</evidence>
<dbReference type="Gene3D" id="1.25.10.10">
    <property type="entry name" value="Leucine-rich Repeat Variant"/>
    <property type="match status" value="1"/>
</dbReference>
<evidence type="ECO:0008006" key="3">
    <source>
        <dbReference type="Google" id="ProtNLM"/>
    </source>
</evidence>
<name>A0ABT6NPC3_9BACT</name>
<proteinExistence type="predicted"/>
<dbReference type="InterPro" id="IPR004155">
    <property type="entry name" value="PBS_lyase_HEAT"/>
</dbReference>
<organism evidence="1 2">
    <name type="scientific">Polyangium sorediatum</name>
    <dbReference type="NCBI Taxonomy" id="889274"/>
    <lineage>
        <taxon>Bacteria</taxon>
        <taxon>Pseudomonadati</taxon>
        <taxon>Myxococcota</taxon>
        <taxon>Polyangia</taxon>
        <taxon>Polyangiales</taxon>
        <taxon>Polyangiaceae</taxon>
        <taxon>Polyangium</taxon>
    </lineage>
</organism>